<feature type="domain" description="Helix-hairpin-helix DNA-binding motif class 1" evidence="1">
    <location>
        <begin position="193"/>
        <end position="212"/>
    </location>
</feature>
<dbReference type="SMART" id="SM00278">
    <property type="entry name" value="HhH1"/>
    <property type="match status" value="2"/>
</dbReference>
<evidence type="ECO:0000259" key="1">
    <source>
        <dbReference type="SMART" id="SM00278"/>
    </source>
</evidence>
<dbReference type="InterPro" id="IPR003583">
    <property type="entry name" value="Hlx-hairpin-Hlx_DNA-bd_motif"/>
</dbReference>
<dbReference type="PANTHER" id="PTHR21180">
    <property type="entry name" value="ENDONUCLEASE/EXONUCLEASE/PHOSPHATASE FAMILY DOMAIN-CONTAINING PROTEIN 1"/>
    <property type="match status" value="1"/>
</dbReference>
<dbReference type="Pfam" id="PF10531">
    <property type="entry name" value="SLBB"/>
    <property type="match status" value="1"/>
</dbReference>
<protein>
    <submittedName>
        <fullName evidence="2">Competence protein ComEA helix-hairpin-helix repeat protein (DNA binding)</fullName>
    </submittedName>
</protein>
<dbReference type="InterPro" id="IPR010994">
    <property type="entry name" value="RuvA_2-like"/>
</dbReference>
<reference evidence="2" key="1">
    <citation type="submission" date="2019-03" db="EMBL/GenBank/DDBJ databases">
        <authorList>
            <person name="Hao L."/>
        </authorList>
    </citation>
    <scope>NUCLEOTIDE SEQUENCE</scope>
</reference>
<dbReference type="EMBL" id="CAADRN010000364">
    <property type="protein sequence ID" value="VFU18960.1"/>
    <property type="molecule type" value="Genomic_DNA"/>
</dbReference>
<evidence type="ECO:0000313" key="2">
    <source>
        <dbReference type="EMBL" id="VFU18960.1"/>
    </source>
</evidence>
<dbReference type="AlphaFoldDB" id="A0A485M8J6"/>
<sequence length="216" mass="22525">MIQLERRQQFLVILLVGVILFGAGYRLAQMKERAAENNKPVLEQEEIKENDGIKVHVAGAVARPGVYQLPRGSRIIDAVQMAGPAADAVLDALKLAAPVTDGQTINVPGLRDLQGAAQAGAATGSQAGTPAISSTKNIFDPPAGSMSGSSGTALVNINAADLNQLDALPGIGPALAQRIIDYRESNGPFGAVEDIKNVSGIGDKKFDALKDLITVY</sequence>
<name>A0A485M8J6_9ZZZZ</name>
<dbReference type="Gene3D" id="1.10.150.280">
    <property type="entry name" value="AF1531-like domain"/>
    <property type="match status" value="1"/>
</dbReference>
<dbReference type="PANTHER" id="PTHR21180:SF32">
    <property type="entry name" value="ENDONUCLEASE_EXONUCLEASE_PHOSPHATASE FAMILY DOMAIN-CONTAINING PROTEIN 1"/>
    <property type="match status" value="1"/>
</dbReference>
<dbReference type="Pfam" id="PF12836">
    <property type="entry name" value="HHH_3"/>
    <property type="match status" value="1"/>
</dbReference>
<dbReference type="GO" id="GO:0015628">
    <property type="term" value="P:protein secretion by the type II secretion system"/>
    <property type="evidence" value="ECO:0007669"/>
    <property type="project" value="TreeGrafter"/>
</dbReference>
<feature type="domain" description="Helix-hairpin-helix DNA-binding motif class 1" evidence="1">
    <location>
        <begin position="163"/>
        <end position="182"/>
    </location>
</feature>
<organism evidence="2">
    <name type="scientific">anaerobic digester metagenome</name>
    <dbReference type="NCBI Taxonomy" id="1263854"/>
    <lineage>
        <taxon>unclassified sequences</taxon>
        <taxon>metagenomes</taxon>
        <taxon>ecological metagenomes</taxon>
    </lineage>
</organism>
<accession>A0A485M8J6</accession>
<dbReference type="InterPro" id="IPR051675">
    <property type="entry name" value="Endo/Exo/Phosphatase_dom_1"/>
</dbReference>
<gene>
    <name evidence="2" type="primary">comEA</name>
    <name evidence="2" type="ORF">SCFA_620004</name>
</gene>
<dbReference type="InterPro" id="IPR019554">
    <property type="entry name" value="Soluble_ligand-bd"/>
</dbReference>
<dbReference type="GO" id="GO:0006281">
    <property type="term" value="P:DNA repair"/>
    <property type="evidence" value="ECO:0007669"/>
    <property type="project" value="InterPro"/>
</dbReference>
<proteinExistence type="predicted"/>
<dbReference type="SUPFAM" id="SSF47781">
    <property type="entry name" value="RuvA domain 2-like"/>
    <property type="match status" value="1"/>
</dbReference>
<dbReference type="NCBIfam" id="TIGR00426">
    <property type="entry name" value="competence protein ComEA helix-hairpin-helix repeat region"/>
    <property type="match status" value="1"/>
</dbReference>
<dbReference type="Gene3D" id="3.10.560.10">
    <property type="entry name" value="Outer membrane lipoprotein wza domain like"/>
    <property type="match status" value="1"/>
</dbReference>
<dbReference type="InterPro" id="IPR004509">
    <property type="entry name" value="Competence_ComEA_HhH"/>
</dbReference>
<dbReference type="GO" id="GO:0015627">
    <property type="term" value="C:type II protein secretion system complex"/>
    <property type="evidence" value="ECO:0007669"/>
    <property type="project" value="TreeGrafter"/>
</dbReference>
<dbReference type="GO" id="GO:0003677">
    <property type="term" value="F:DNA binding"/>
    <property type="evidence" value="ECO:0007669"/>
    <property type="project" value="InterPro"/>
</dbReference>